<dbReference type="EMBL" id="JBHLXP010000005">
    <property type="protein sequence ID" value="MFC0049984.1"/>
    <property type="molecule type" value="Genomic_DNA"/>
</dbReference>
<reference evidence="2 3" key="1">
    <citation type="submission" date="2024-09" db="EMBL/GenBank/DDBJ databases">
        <authorList>
            <person name="Sun Q."/>
            <person name="Mori K."/>
        </authorList>
    </citation>
    <scope>NUCLEOTIDE SEQUENCE [LARGE SCALE GENOMIC DNA]</scope>
    <source>
        <strain evidence="2 3">KCTC 23315</strain>
    </source>
</reference>
<dbReference type="Pfam" id="PF01863">
    <property type="entry name" value="YgjP-like"/>
    <property type="match status" value="1"/>
</dbReference>
<evidence type="ECO:0000313" key="2">
    <source>
        <dbReference type="EMBL" id="MFC0049984.1"/>
    </source>
</evidence>
<feature type="domain" description="YgjP-like metallopeptidase" evidence="1">
    <location>
        <begin position="21"/>
        <end position="228"/>
    </location>
</feature>
<dbReference type="InterPro" id="IPR053136">
    <property type="entry name" value="UTP_pyrophosphatase-like"/>
</dbReference>
<dbReference type="RefSeq" id="WP_377246894.1">
    <property type="nucleotide sequence ID" value="NZ_JBHLXP010000005.1"/>
</dbReference>
<proteinExistence type="predicted"/>
<organism evidence="2 3">
    <name type="scientific">Rheinheimera tilapiae</name>
    <dbReference type="NCBI Taxonomy" id="875043"/>
    <lineage>
        <taxon>Bacteria</taxon>
        <taxon>Pseudomonadati</taxon>
        <taxon>Pseudomonadota</taxon>
        <taxon>Gammaproteobacteria</taxon>
        <taxon>Chromatiales</taxon>
        <taxon>Chromatiaceae</taxon>
        <taxon>Rheinheimera</taxon>
    </lineage>
</organism>
<comment type="caution">
    <text evidence="2">The sequence shown here is derived from an EMBL/GenBank/DDBJ whole genome shotgun (WGS) entry which is preliminary data.</text>
</comment>
<evidence type="ECO:0000313" key="3">
    <source>
        <dbReference type="Proteomes" id="UP001589813"/>
    </source>
</evidence>
<dbReference type="PANTHER" id="PTHR30399:SF1">
    <property type="entry name" value="UTP PYROPHOSPHATASE"/>
    <property type="match status" value="1"/>
</dbReference>
<accession>A0ABV6BGH9</accession>
<dbReference type="Gene3D" id="3.30.2010.10">
    <property type="entry name" value="Metalloproteases ('zincins'), catalytic domain"/>
    <property type="match status" value="1"/>
</dbReference>
<evidence type="ECO:0000259" key="1">
    <source>
        <dbReference type="Pfam" id="PF01863"/>
    </source>
</evidence>
<protein>
    <submittedName>
        <fullName evidence="2">M48 family metallopeptidase</fullName>
    </submittedName>
</protein>
<dbReference type="PANTHER" id="PTHR30399">
    <property type="entry name" value="UNCHARACTERIZED PROTEIN YGJP"/>
    <property type="match status" value="1"/>
</dbReference>
<name>A0ABV6BGH9_9GAMM</name>
<gene>
    <name evidence="2" type="ORF">ACFFJP_16910</name>
</gene>
<keyword evidence="3" id="KW-1185">Reference proteome</keyword>
<dbReference type="InterPro" id="IPR002725">
    <property type="entry name" value="YgjP-like_metallopeptidase"/>
</dbReference>
<sequence>MNEVCQFSTISYQLKRSSRRRTLALQVGPQGLIVLSPLYLDKLQIDQFIQRKADWINTHLQLRQQRPQQGYPVMGDQLVLRDLPIRLRVVDDVVTGVTLEGQTLWVQLSRRIKPANRPKQVLSLLEDWYQQEARQYFAERLAHWSALMGLSYQRLMIKGWQTRWGSCHSDGTICLNWRLLLAPAWVSDYVVVHELAHLRQMNHSPAFWQLVAQYYPAWRDAKAYLKHHQMQLTLTADHS</sequence>
<dbReference type="CDD" id="cd07344">
    <property type="entry name" value="M48_yhfN_like"/>
    <property type="match status" value="1"/>
</dbReference>
<dbReference type="Proteomes" id="UP001589813">
    <property type="component" value="Unassembled WGS sequence"/>
</dbReference>